<dbReference type="EMBL" id="JAPWDS010000006">
    <property type="protein sequence ID" value="KAJ5494587.1"/>
    <property type="molecule type" value="Genomic_DNA"/>
</dbReference>
<name>A0A9X0C1I8_9EURO</name>
<accession>A0A9X0C1I8</accession>
<evidence type="ECO:0000313" key="2">
    <source>
        <dbReference type="Proteomes" id="UP001149954"/>
    </source>
</evidence>
<sequence>MSPTIQDQRRFVSAWPRAMGVLARIWISLQPASAPMGDVCVLLEEWGLCCYVKLVVGSVIEKACDRGPGTAP</sequence>
<reference evidence="1" key="1">
    <citation type="submission" date="2022-12" db="EMBL/GenBank/DDBJ databases">
        <authorList>
            <person name="Petersen C."/>
        </authorList>
    </citation>
    <scope>NUCLEOTIDE SEQUENCE</scope>
    <source>
        <strain evidence="1">IBT 29495</strain>
    </source>
</reference>
<reference evidence="1" key="2">
    <citation type="journal article" date="2023" name="IMA Fungus">
        <title>Comparative genomic study of the Penicillium genus elucidates a diverse pangenome and 15 lateral gene transfer events.</title>
        <authorList>
            <person name="Petersen C."/>
            <person name="Sorensen T."/>
            <person name="Nielsen M.R."/>
            <person name="Sondergaard T.E."/>
            <person name="Sorensen J.L."/>
            <person name="Fitzpatrick D.A."/>
            <person name="Frisvad J.C."/>
            <person name="Nielsen K.L."/>
        </authorList>
    </citation>
    <scope>NUCLEOTIDE SEQUENCE</scope>
    <source>
        <strain evidence="1">IBT 29495</strain>
    </source>
</reference>
<dbReference type="OrthoDB" id="4251432at2759"/>
<protein>
    <submittedName>
        <fullName evidence="1">Uncharacterized protein</fullName>
    </submittedName>
</protein>
<comment type="caution">
    <text evidence="1">The sequence shown here is derived from an EMBL/GenBank/DDBJ whole genome shotgun (WGS) entry which is preliminary data.</text>
</comment>
<keyword evidence="2" id="KW-1185">Reference proteome</keyword>
<evidence type="ECO:0000313" key="1">
    <source>
        <dbReference type="EMBL" id="KAJ5494587.1"/>
    </source>
</evidence>
<proteinExistence type="predicted"/>
<dbReference type="AlphaFoldDB" id="A0A9X0C1I8"/>
<dbReference type="Proteomes" id="UP001149954">
    <property type="component" value="Unassembled WGS sequence"/>
</dbReference>
<organism evidence="1 2">
    <name type="scientific">Penicillium fimorum</name>
    <dbReference type="NCBI Taxonomy" id="1882269"/>
    <lineage>
        <taxon>Eukaryota</taxon>
        <taxon>Fungi</taxon>
        <taxon>Dikarya</taxon>
        <taxon>Ascomycota</taxon>
        <taxon>Pezizomycotina</taxon>
        <taxon>Eurotiomycetes</taxon>
        <taxon>Eurotiomycetidae</taxon>
        <taxon>Eurotiales</taxon>
        <taxon>Aspergillaceae</taxon>
        <taxon>Penicillium</taxon>
    </lineage>
</organism>
<gene>
    <name evidence="1" type="ORF">N7463_010674</name>
</gene>